<proteinExistence type="predicted"/>
<reference evidence="2" key="1">
    <citation type="journal article" date="2019" name="Int. J. Syst. Evol. Microbiol.">
        <title>The Global Catalogue of Microorganisms (GCM) 10K type strain sequencing project: providing services to taxonomists for standard genome sequencing and annotation.</title>
        <authorList>
            <consortium name="The Broad Institute Genomics Platform"/>
            <consortium name="The Broad Institute Genome Sequencing Center for Infectious Disease"/>
            <person name="Wu L."/>
            <person name="Ma J."/>
        </authorList>
    </citation>
    <scope>NUCLEOTIDE SEQUENCE [LARGE SCALE GENOMIC DNA]</scope>
    <source>
        <strain evidence="2">KCTC 42423</strain>
    </source>
</reference>
<sequence>MELTIKYFGMLAEVTKCGEEKLDCTAKTIEELLDFLFVKYPDLKGKEFKVAQGQEFVSLEAPLAETELVLLPPFSGG</sequence>
<name>A0ABW5N9M0_9FLAO</name>
<organism evidence="1 2">
    <name type="scientific">Aquimarina hainanensis</name>
    <dbReference type="NCBI Taxonomy" id="1578017"/>
    <lineage>
        <taxon>Bacteria</taxon>
        <taxon>Pseudomonadati</taxon>
        <taxon>Bacteroidota</taxon>
        <taxon>Flavobacteriia</taxon>
        <taxon>Flavobacteriales</taxon>
        <taxon>Flavobacteriaceae</taxon>
        <taxon>Aquimarina</taxon>
    </lineage>
</organism>
<dbReference type="InterPro" id="IPR003749">
    <property type="entry name" value="ThiS/MoaD-like"/>
</dbReference>
<dbReference type="SUPFAM" id="SSF54285">
    <property type="entry name" value="MoaD/ThiS"/>
    <property type="match status" value="1"/>
</dbReference>
<accession>A0ABW5N9M0</accession>
<protein>
    <submittedName>
        <fullName evidence="1">MoaD/ThiS family protein</fullName>
    </submittedName>
</protein>
<dbReference type="EMBL" id="JBHULX010000027">
    <property type="protein sequence ID" value="MFD2591926.1"/>
    <property type="molecule type" value="Genomic_DNA"/>
</dbReference>
<dbReference type="Gene3D" id="3.10.20.30">
    <property type="match status" value="1"/>
</dbReference>
<gene>
    <name evidence="1" type="ORF">ACFSTE_13900</name>
</gene>
<evidence type="ECO:0000313" key="1">
    <source>
        <dbReference type="EMBL" id="MFD2591926.1"/>
    </source>
</evidence>
<evidence type="ECO:0000313" key="2">
    <source>
        <dbReference type="Proteomes" id="UP001597459"/>
    </source>
</evidence>
<dbReference type="InterPro" id="IPR016155">
    <property type="entry name" value="Mopterin_synth/thiamin_S_b"/>
</dbReference>
<dbReference type="CDD" id="cd00754">
    <property type="entry name" value="Ubl_MoaD"/>
    <property type="match status" value="1"/>
</dbReference>
<dbReference type="InterPro" id="IPR012675">
    <property type="entry name" value="Beta-grasp_dom_sf"/>
</dbReference>
<comment type="caution">
    <text evidence="1">The sequence shown here is derived from an EMBL/GenBank/DDBJ whole genome shotgun (WGS) entry which is preliminary data.</text>
</comment>
<dbReference type="Proteomes" id="UP001597459">
    <property type="component" value="Unassembled WGS sequence"/>
</dbReference>
<dbReference type="Pfam" id="PF02597">
    <property type="entry name" value="ThiS"/>
    <property type="match status" value="1"/>
</dbReference>
<dbReference type="RefSeq" id="WP_378258600.1">
    <property type="nucleotide sequence ID" value="NZ_JBHSJV010000001.1"/>
</dbReference>
<keyword evidence="2" id="KW-1185">Reference proteome</keyword>